<accession>A0A448TAC7</accession>
<dbReference type="AlphaFoldDB" id="A0A448TAC7"/>
<protein>
    <submittedName>
        <fullName evidence="2">Putative efflux pump membrane fusion protein</fullName>
    </submittedName>
</protein>
<keyword evidence="1" id="KW-0175">Coiled coil</keyword>
<dbReference type="Gene3D" id="1.10.287.470">
    <property type="entry name" value="Helix hairpin bin"/>
    <property type="match status" value="1"/>
</dbReference>
<dbReference type="GO" id="GO:0005886">
    <property type="term" value="C:plasma membrane"/>
    <property type="evidence" value="ECO:0007669"/>
    <property type="project" value="TreeGrafter"/>
</dbReference>
<dbReference type="Gene3D" id="2.40.50.100">
    <property type="match status" value="2"/>
</dbReference>
<dbReference type="Proteomes" id="UP000271188">
    <property type="component" value="Chromosome"/>
</dbReference>
<organism evidence="2 3">
    <name type="scientific">Mannheimia haemolytica</name>
    <name type="common">Pasteurella haemolytica</name>
    <dbReference type="NCBI Taxonomy" id="75985"/>
    <lineage>
        <taxon>Bacteria</taxon>
        <taxon>Pseudomonadati</taxon>
        <taxon>Pseudomonadota</taxon>
        <taxon>Gammaproteobacteria</taxon>
        <taxon>Pasteurellales</taxon>
        <taxon>Pasteurellaceae</taxon>
        <taxon>Mannheimia</taxon>
    </lineage>
</organism>
<dbReference type="SUPFAM" id="SSF111369">
    <property type="entry name" value="HlyD-like secretion proteins"/>
    <property type="match status" value="2"/>
</dbReference>
<name>A0A448TAC7_MANHA</name>
<evidence type="ECO:0000313" key="2">
    <source>
        <dbReference type="EMBL" id="VEI76808.1"/>
    </source>
</evidence>
<evidence type="ECO:0000313" key="3">
    <source>
        <dbReference type="Proteomes" id="UP000271188"/>
    </source>
</evidence>
<sequence>MKKLLLATLLVIAAGGAYLWHQIKGEQTELSGIASVNGRLELERLDIATLYAGRVEEMYVKEGQNIEKNQPLARLSSTQSQNQVNSAEAQISAAKAQVESAKAQKLRASEAVARANAEMAAQQQQVSVTKLELENAKKLRRENLVSASELDRRQASYKAALAAVETAKAAKAEAQAAVNQAQAGVSQAQAGVSQAEAMASQATSQNDDMLIRSPIAGRVEYRIVDVGNVVGMGAKVVSLLDTTDVYLNVFLPAYQSNSLKIGEEARIKIDGSDYVFPAQIGYVASDAQFTPKSVETMEERTKLMFKVKLQLSEEMAKQYAGFFKGGMTAMGYVKYDHSIDWPESLAVKLPEKE</sequence>
<reference evidence="2" key="1">
    <citation type="submission" date="2018-12" db="EMBL/GenBank/DDBJ databases">
        <authorList>
            <consortium name="Pathogen Informatics"/>
        </authorList>
    </citation>
    <scope>NUCLEOTIDE SEQUENCE [LARGE SCALE GENOMIC DNA]</scope>
    <source>
        <strain evidence="2">NCTC10643</strain>
    </source>
</reference>
<dbReference type="RefSeq" id="WP_126301795.1">
    <property type="nucleotide sequence ID" value="NZ_LR134495.1"/>
</dbReference>
<feature type="coiled-coil region" evidence="1">
    <location>
        <begin position="77"/>
        <end position="139"/>
    </location>
</feature>
<evidence type="ECO:0000256" key="1">
    <source>
        <dbReference type="SAM" id="Coils"/>
    </source>
</evidence>
<dbReference type="Gene3D" id="2.40.30.170">
    <property type="match status" value="1"/>
</dbReference>
<dbReference type="PANTHER" id="PTHR30438">
    <property type="entry name" value="36 KDA ANTIGEN-RELATED"/>
    <property type="match status" value="1"/>
</dbReference>
<gene>
    <name evidence="2" type="ORF">NCTC10643_01051</name>
</gene>
<dbReference type="EMBL" id="LR134495">
    <property type="protein sequence ID" value="VEI76808.1"/>
    <property type="molecule type" value="Genomic_DNA"/>
</dbReference>
<proteinExistence type="predicted"/>
<dbReference type="PANTHER" id="PTHR30438:SF2">
    <property type="entry name" value="MEMBRANE PROTEIN"/>
    <property type="match status" value="1"/>
</dbReference>